<evidence type="ECO:0000313" key="23">
    <source>
        <dbReference type="RefSeq" id="XP_024942479.1"/>
    </source>
</evidence>
<dbReference type="PRINTS" id="PR00385">
    <property type="entry name" value="P450"/>
</dbReference>
<dbReference type="RefSeq" id="XP_024942477.1">
    <property type="nucleotide sequence ID" value="XM_025086709.1"/>
</dbReference>
<evidence type="ECO:0000256" key="5">
    <source>
        <dbReference type="ARBA" id="ARBA00010617"/>
    </source>
</evidence>
<feature type="binding site" description="axial binding residue" evidence="14">
    <location>
        <position position="443"/>
    </location>
    <ligand>
        <name>heme</name>
        <dbReference type="ChEBI" id="CHEBI:30413"/>
    </ligand>
    <ligandPart>
        <name>Fe</name>
        <dbReference type="ChEBI" id="CHEBI:18248"/>
    </ligandPart>
</feature>
<organism evidence="17 20">
    <name type="scientific">Cephus cinctus</name>
    <name type="common">Wheat stem sawfly</name>
    <dbReference type="NCBI Taxonomy" id="211228"/>
    <lineage>
        <taxon>Eukaryota</taxon>
        <taxon>Metazoa</taxon>
        <taxon>Ecdysozoa</taxon>
        <taxon>Arthropoda</taxon>
        <taxon>Hexapoda</taxon>
        <taxon>Insecta</taxon>
        <taxon>Pterygota</taxon>
        <taxon>Neoptera</taxon>
        <taxon>Endopterygota</taxon>
        <taxon>Hymenoptera</taxon>
        <taxon>Cephoidea</taxon>
        <taxon>Cephidae</taxon>
        <taxon>Cephus</taxon>
    </lineage>
</organism>
<evidence type="ECO:0000256" key="6">
    <source>
        <dbReference type="ARBA" id="ARBA00022617"/>
    </source>
</evidence>
<dbReference type="InterPro" id="IPR036396">
    <property type="entry name" value="Cyt_P450_sf"/>
</dbReference>
<protein>
    <submittedName>
        <fullName evidence="18 19">Cytochrome P450 6A1</fullName>
    </submittedName>
</protein>
<evidence type="ECO:0000256" key="1">
    <source>
        <dbReference type="ARBA" id="ARBA00001971"/>
    </source>
</evidence>
<evidence type="ECO:0000256" key="12">
    <source>
        <dbReference type="ARBA" id="ARBA00023033"/>
    </source>
</evidence>
<evidence type="ECO:0000256" key="2">
    <source>
        <dbReference type="ARBA" id="ARBA00003690"/>
    </source>
</evidence>
<keyword evidence="8" id="KW-0256">Endoplasmic reticulum</keyword>
<dbReference type="RefSeq" id="XP_015598817.1">
    <property type="nucleotide sequence ID" value="XM_015743331.2"/>
</dbReference>
<dbReference type="Pfam" id="PF00067">
    <property type="entry name" value="p450"/>
    <property type="match status" value="1"/>
</dbReference>
<keyword evidence="17" id="KW-1185">Reference proteome</keyword>
<evidence type="ECO:0000256" key="4">
    <source>
        <dbReference type="ARBA" id="ARBA00004406"/>
    </source>
</evidence>
<sequence length="500" mass="57403">MAALEIVCGVAVTFLLIYYYLTKNYGFWKQRGVVGPVPSVPFGNIKDTILGKFAFGILLKQFYDKYKGEQMVGIFVRSTPALVLRDPELIKDVLIKDFTVFANRGLKHNAKVDPLSANLVFLDEKEWRPLRKKLTPVFNSGKLKQMFYLLLECGDMFDKYLDHLSEKNEPIDCRDITAKFATEVISAVAFGLKTNSIADGNNEFRKMGIKVFEPSLKKTTNDLMREAMPWLYSILGKYLVNGECIDFFTKCIKDTMEYRKQNKIVRHDFVDLLVDIKEHADDITDIEITDALLTAQAFVFFTGGFEASSITMGNALYEMALHQEMQDKLRQEIKEEIKKNNGELTYEGVMNMQYLDMVFKETMRKYPPGALVARESSQPYTFRETKITIPKKFKIFIPILGLHRDPEIYPSPETFDPERFTKKAIAARHPMSYLPFGDGPRKCIGARFALYQSKIGLIKFLLRHKVNKCDKTKVPYEFHPRTTVLSPKDGIYVKISTVSV</sequence>
<keyword evidence="10 15" id="KW-0560">Oxidoreductase</keyword>
<dbReference type="GO" id="GO:0016705">
    <property type="term" value="F:oxidoreductase activity, acting on paired donors, with incorporation or reduction of molecular oxygen"/>
    <property type="evidence" value="ECO:0007669"/>
    <property type="project" value="InterPro"/>
</dbReference>
<evidence type="ECO:0000256" key="8">
    <source>
        <dbReference type="ARBA" id="ARBA00022824"/>
    </source>
</evidence>
<keyword evidence="12 15" id="KW-0503">Monooxygenase</keyword>
<evidence type="ECO:0000313" key="22">
    <source>
        <dbReference type="RefSeq" id="XP_024942478.1"/>
    </source>
</evidence>
<feature type="transmembrane region" description="Helical" evidence="16">
    <location>
        <begin position="6"/>
        <end position="21"/>
    </location>
</feature>
<dbReference type="PROSITE" id="PS00086">
    <property type="entry name" value="CYTOCHROME_P450"/>
    <property type="match status" value="1"/>
</dbReference>
<dbReference type="InterPro" id="IPR002403">
    <property type="entry name" value="Cyt_P450_E_grp-IV"/>
</dbReference>
<dbReference type="PANTHER" id="PTHR24292:SF54">
    <property type="entry name" value="CYP9F3-RELATED"/>
    <property type="match status" value="1"/>
</dbReference>
<evidence type="ECO:0000313" key="20">
    <source>
        <dbReference type="RefSeq" id="XP_015598817.1"/>
    </source>
</evidence>
<dbReference type="InterPro" id="IPR050476">
    <property type="entry name" value="Insect_CytP450_Detox"/>
</dbReference>
<dbReference type="CDD" id="cd11056">
    <property type="entry name" value="CYP6-like"/>
    <property type="match status" value="1"/>
</dbReference>
<evidence type="ECO:0000313" key="17">
    <source>
        <dbReference type="Proteomes" id="UP000694920"/>
    </source>
</evidence>
<dbReference type="GeneID" id="107269463"/>
<dbReference type="GO" id="GO:0005506">
    <property type="term" value="F:iron ion binding"/>
    <property type="evidence" value="ECO:0007669"/>
    <property type="project" value="InterPro"/>
</dbReference>
<keyword evidence="11 14" id="KW-0408">Iron</keyword>
<proteinExistence type="inferred from homology"/>
<comment type="subcellular location">
    <subcellularLocation>
        <location evidence="4">Endoplasmic reticulum membrane</location>
        <topology evidence="4">Peripheral membrane protein</topology>
    </subcellularLocation>
    <subcellularLocation>
        <location evidence="3">Microsome membrane</location>
        <topology evidence="3">Peripheral membrane protein</topology>
    </subcellularLocation>
</comment>
<gene>
    <name evidence="18 19 20 21 22 23" type="primary">LOC107269463</name>
</gene>
<dbReference type="InterPro" id="IPR017972">
    <property type="entry name" value="Cyt_P450_CS"/>
</dbReference>
<evidence type="ECO:0000256" key="10">
    <source>
        <dbReference type="ARBA" id="ARBA00023002"/>
    </source>
</evidence>
<dbReference type="RefSeq" id="XP_015598816.1">
    <property type="nucleotide sequence ID" value="XM_015743330.2"/>
</dbReference>
<dbReference type="SUPFAM" id="SSF48264">
    <property type="entry name" value="Cytochrome P450"/>
    <property type="match status" value="1"/>
</dbReference>
<evidence type="ECO:0000313" key="21">
    <source>
        <dbReference type="RefSeq" id="XP_024942477.1"/>
    </source>
</evidence>
<dbReference type="GO" id="GO:0020037">
    <property type="term" value="F:heme binding"/>
    <property type="evidence" value="ECO:0007669"/>
    <property type="project" value="InterPro"/>
</dbReference>
<dbReference type="AlphaFoldDB" id="A0AAJ7C0I2"/>
<dbReference type="KEGG" id="ccin:107269463"/>
<name>A0AAJ7C0I2_CEPCN</name>
<keyword evidence="7 14" id="KW-0479">Metal-binding</keyword>
<dbReference type="RefSeq" id="XP_024942478.1">
    <property type="nucleotide sequence ID" value="XM_025086710.1"/>
</dbReference>
<comment type="cofactor">
    <cofactor evidence="1 14">
        <name>heme</name>
        <dbReference type="ChEBI" id="CHEBI:30413"/>
    </cofactor>
</comment>
<comment type="function">
    <text evidence="2">May be involved in the metabolism of insect hormones and in the breakdown of synthetic insecticides.</text>
</comment>
<evidence type="ECO:0000256" key="9">
    <source>
        <dbReference type="ARBA" id="ARBA00022848"/>
    </source>
</evidence>
<evidence type="ECO:0000256" key="7">
    <source>
        <dbReference type="ARBA" id="ARBA00022723"/>
    </source>
</evidence>
<evidence type="ECO:0000256" key="13">
    <source>
        <dbReference type="ARBA" id="ARBA00023136"/>
    </source>
</evidence>
<dbReference type="GO" id="GO:0005789">
    <property type="term" value="C:endoplasmic reticulum membrane"/>
    <property type="evidence" value="ECO:0007669"/>
    <property type="project" value="UniProtKB-SubCell"/>
</dbReference>
<evidence type="ECO:0000256" key="3">
    <source>
        <dbReference type="ARBA" id="ARBA00004174"/>
    </source>
</evidence>
<dbReference type="GO" id="GO:0004497">
    <property type="term" value="F:monooxygenase activity"/>
    <property type="evidence" value="ECO:0007669"/>
    <property type="project" value="UniProtKB-KW"/>
</dbReference>
<keyword evidence="16" id="KW-1133">Transmembrane helix</keyword>
<evidence type="ECO:0000256" key="14">
    <source>
        <dbReference type="PIRSR" id="PIRSR602403-1"/>
    </source>
</evidence>
<dbReference type="PRINTS" id="PR00465">
    <property type="entry name" value="EP450IV"/>
</dbReference>
<evidence type="ECO:0000313" key="18">
    <source>
        <dbReference type="RefSeq" id="XP_015598815.1"/>
    </source>
</evidence>
<keyword evidence="13 16" id="KW-0472">Membrane</keyword>
<dbReference type="Proteomes" id="UP000694920">
    <property type="component" value="Unplaced"/>
</dbReference>
<keyword evidence="9" id="KW-0492">Microsome</keyword>
<keyword evidence="16" id="KW-0812">Transmembrane</keyword>
<comment type="similarity">
    <text evidence="5 15">Belongs to the cytochrome P450 family.</text>
</comment>
<dbReference type="InterPro" id="IPR001128">
    <property type="entry name" value="Cyt_P450"/>
</dbReference>
<reference evidence="18 19" key="1">
    <citation type="submission" date="2025-04" db="UniProtKB">
        <authorList>
            <consortium name="RefSeq"/>
        </authorList>
    </citation>
    <scope>IDENTIFICATION</scope>
</reference>
<dbReference type="Gene3D" id="1.10.630.10">
    <property type="entry name" value="Cytochrome P450"/>
    <property type="match status" value="1"/>
</dbReference>
<dbReference type="RefSeq" id="XP_024942479.1">
    <property type="nucleotide sequence ID" value="XM_025086711.1"/>
</dbReference>
<dbReference type="PANTHER" id="PTHR24292">
    <property type="entry name" value="CYTOCHROME P450"/>
    <property type="match status" value="1"/>
</dbReference>
<evidence type="ECO:0000256" key="15">
    <source>
        <dbReference type="RuleBase" id="RU000461"/>
    </source>
</evidence>
<keyword evidence="6 14" id="KW-0349">Heme</keyword>
<accession>A0AAJ7C0I2</accession>
<dbReference type="RefSeq" id="XP_015598815.1">
    <property type="nucleotide sequence ID" value="XM_015743329.2"/>
</dbReference>
<dbReference type="FunFam" id="1.10.630.10:FF:000042">
    <property type="entry name" value="Cytochrome P450"/>
    <property type="match status" value="1"/>
</dbReference>
<evidence type="ECO:0000256" key="16">
    <source>
        <dbReference type="SAM" id="Phobius"/>
    </source>
</evidence>
<evidence type="ECO:0000256" key="11">
    <source>
        <dbReference type="ARBA" id="ARBA00023004"/>
    </source>
</evidence>
<evidence type="ECO:0000313" key="19">
    <source>
        <dbReference type="RefSeq" id="XP_015598816.1"/>
    </source>
</evidence>